<dbReference type="PROSITE" id="PS00061">
    <property type="entry name" value="ADH_SHORT"/>
    <property type="match status" value="1"/>
</dbReference>
<dbReference type="SUPFAM" id="SSF51735">
    <property type="entry name" value="NAD(P)-binding Rossmann-fold domains"/>
    <property type="match status" value="1"/>
</dbReference>
<reference evidence="5 6" key="1">
    <citation type="submission" date="2021-11" db="EMBL/GenBank/DDBJ databases">
        <title>Draft genome sequence of Actinomycetospora sp. SF1 isolated from the rhizosphere soil.</title>
        <authorList>
            <person name="Duangmal K."/>
            <person name="Chantavorakit T."/>
        </authorList>
    </citation>
    <scope>NUCLEOTIDE SEQUENCE [LARGE SCALE GENOMIC DNA]</scope>
    <source>
        <strain evidence="5 6">TBRC 5722</strain>
    </source>
</reference>
<evidence type="ECO:0000259" key="4">
    <source>
        <dbReference type="SMART" id="SM00822"/>
    </source>
</evidence>
<dbReference type="InterPro" id="IPR036291">
    <property type="entry name" value="NAD(P)-bd_dom_sf"/>
</dbReference>
<sequence>MRAPGGGNAVVMDIADRVVVITGASSGIGEATARLAHARGAHVVLAARRADRLETVAKDLPGSVAVIADVTRDGDRRAVVDAAVERLGGVDVLVNNAGRGLHLPLDQVDPADYAAILDLNVGSALAMMQAVLPSMRGRGGGAIVNISSGTTRRVIPGLGAYAATKSALNMLSAVAREEFAGDGIVVSTVLPTYTDSEFHDVLQAGATEHRAPVAADTSEHVAEEILRAVETGVAEIDLPRVG</sequence>
<keyword evidence="6" id="KW-1185">Reference proteome</keyword>
<evidence type="ECO:0000313" key="6">
    <source>
        <dbReference type="Proteomes" id="UP001199469"/>
    </source>
</evidence>
<dbReference type="PANTHER" id="PTHR44196:SF1">
    <property type="entry name" value="DEHYDROGENASE_REDUCTASE SDR FAMILY MEMBER 7B"/>
    <property type="match status" value="1"/>
</dbReference>
<protein>
    <submittedName>
        <fullName evidence="5">SDR family NAD(P)-dependent oxidoreductase</fullName>
    </submittedName>
</protein>
<dbReference type="InterPro" id="IPR002347">
    <property type="entry name" value="SDR_fam"/>
</dbReference>
<organism evidence="5 6">
    <name type="scientific">Actinomycetospora endophytica</name>
    <dbReference type="NCBI Taxonomy" id="2291215"/>
    <lineage>
        <taxon>Bacteria</taxon>
        <taxon>Bacillati</taxon>
        <taxon>Actinomycetota</taxon>
        <taxon>Actinomycetes</taxon>
        <taxon>Pseudonocardiales</taxon>
        <taxon>Pseudonocardiaceae</taxon>
        <taxon>Actinomycetospora</taxon>
    </lineage>
</organism>
<dbReference type="Proteomes" id="UP001199469">
    <property type="component" value="Unassembled WGS sequence"/>
</dbReference>
<comment type="caution">
    <text evidence="5">The sequence shown here is derived from an EMBL/GenBank/DDBJ whole genome shotgun (WGS) entry which is preliminary data.</text>
</comment>
<evidence type="ECO:0000256" key="2">
    <source>
        <dbReference type="ARBA" id="ARBA00023002"/>
    </source>
</evidence>
<dbReference type="PRINTS" id="PR00081">
    <property type="entry name" value="GDHRDH"/>
</dbReference>
<name>A0ABS8P2Y9_9PSEU</name>
<dbReference type="InterPro" id="IPR020904">
    <property type="entry name" value="Sc_DH/Rdtase_CS"/>
</dbReference>
<dbReference type="InterPro" id="IPR057326">
    <property type="entry name" value="KR_dom"/>
</dbReference>
<comment type="similarity">
    <text evidence="1 3">Belongs to the short-chain dehydrogenases/reductases (SDR) family.</text>
</comment>
<dbReference type="EMBL" id="JAJNDB010000001">
    <property type="protein sequence ID" value="MCD2192612.1"/>
    <property type="molecule type" value="Genomic_DNA"/>
</dbReference>
<accession>A0ABS8P2Y9</accession>
<gene>
    <name evidence="5" type="ORF">LQ327_04315</name>
</gene>
<dbReference type="Gene3D" id="3.40.50.720">
    <property type="entry name" value="NAD(P)-binding Rossmann-like Domain"/>
    <property type="match status" value="1"/>
</dbReference>
<evidence type="ECO:0000256" key="3">
    <source>
        <dbReference type="RuleBase" id="RU000363"/>
    </source>
</evidence>
<evidence type="ECO:0000313" key="5">
    <source>
        <dbReference type="EMBL" id="MCD2192612.1"/>
    </source>
</evidence>
<dbReference type="PANTHER" id="PTHR44196">
    <property type="entry name" value="DEHYDROGENASE/REDUCTASE SDR FAMILY MEMBER 7B"/>
    <property type="match status" value="1"/>
</dbReference>
<dbReference type="PRINTS" id="PR00080">
    <property type="entry name" value="SDRFAMILY"/>
</dbReference>
<dbReference type="CDD" id="cd05233">
    <property type="entry name" value="SDR_c"/>
    <property type="match status" value="1"/>
</dbReference>
<evidence type="ECO:0000256" key="1">
    <source>
        <dbReference type="ARBA" id="ARBA00006484"/>
    </source>
</evidence>
<keyword evidence="2" id="KW-0560">Oxidoreductase</keyword>
<feature type="domain" description="Ketoreductase" evidence="4">
    <location>
        <begin position="17"/>
        <end position="193"/>
    </location>
</feature>
<proteinExistence type="inferred from homology"/>
<dbReference type="Pfam" id="PF00106">
    <property type="entry name" value="adh_short"/>
    <property type="match status" value="1"/>
</dbReference>
<dbReference type="SMART" id="SM00822">
    <property type="entry name" value="PKS_KR"/>
    <property type="match status" value="1"/>
</dbReference>
<dbReference type="RefSeq" id="WP_230730297.1">
    <property type="nucleotide sequence ID" value="NZ_JAJNDB010000001.1"/>
</dbReference>